<evidence type="ECO:0000256" key="4">
    <source>
        <dbReference type="ARBA" id="ARBA00023040"/>
    </source>
</evidence>
<dbReference type="PROSITE" id="PS00237">
    <property type="entry name" value="G_PROTEIN_RECEP_F1_1"/>
    <property type="match status" value="1"/>
</dbReference>
<dbReference type="PROSITE" id="PS50262">
    <property type="entry name" value="G_PROTEIN_RECEP_F1_2"/>
    <property type="match status" value="1"/>
</dbReference>
<dbReference type="InterPro" id="IPR000276">
    <property type="entry name" value="GPCR_Rhodpsn"/>
</dbReference>
<feature type="transmembrane region" description="Helical" evidence="10">
    <location>
        <begin position="397"/>
        <end position="417"/>
    </location>
</feature>
<gene>
    <name evidence="12" type="ORF">CHS0354_035568</name>
</gene>
<keyword evidence="6 8" id="KW-0675">Receptor</keyword>
<evidence type="ECO:0000256" key="6">
    <source>
        <dbReference type="ARBA" id="ARBA00023170"/>
    </source>
</evidence>
<organism evidence="12 13">
    <name type="scientific">Potamilus streckersoni</name>
    <dbReference type="NCBI Taxonomy" id="2493646"/>
    <lineage>
        <taxon>Eukaryota</taxon>
        <taxon>Metazoa</taxon>
        <taxon>Spiralia</taxon>
        <taxon>Lophotrochozoa</taxon>
        <taxon>Mollusca</taxon>
        <taxon>Bivalvia</taxon>
        <taxon>Autobranchia</taxon>
        <taxon>Heteroconchia</taxon>
        <taxon>Palaeoheterodonta</taxon>
        <taxon>Unionida</taxon>
        <taxon>Unionoidea</taxon>
        <taxon>Unionidae</taxon>
        <taxon>Ambleminae</taxon>
        <taxon>Lampsilini</taxon>
        <taxon>Potamilus</taxon>
    </lineage>
</organism>
<name>A0AAE0RSR2_9BIVA</name>
<feature type="transmembrane region" description="Helical" evidence="10">
    <location>
        <begin position="127"/>
        <end position="148"/>
    </location>
</feature>
<feature type="domain" description="G-protein coupled receptors family 1 profile" evidence="11">
    <location>
        <begin position="69"/>
        <end position="458"/>
    </location>
</feature>
<evidence type="ECO:0000256" key="10">
    <source>
        <dbReference type="SAM" id="Phobius"/>
    </source>
</evidence>
<comment type="caution">
    <text evidence="12">The sequence shown here is derived from an EMBL/GenBank/DDBJ whole genome shotgun (WGS) entry which is preliminary data.</text>
</comment>
<sequence length="491" mass="55837">MRAIMAVYDSNPKDVVLDLNSSTTSFYENHNANVVQNLQTLEEINASEVIILLPVIVFYIIIMAIGIVGNIFVLIIYTYRFKRISARFYILSLAVLDLCVCCIGIPYHLLDLLHPYTYFYSDACKALTFLITFFTYGSIYVLLVVGVDRFLKICRPLKKQVSDFGPRKACLFAVVLGLFSACPQAVIYGHSSAVPSGYANITGVECFVDDSYKDTDYPLIYIGFTFFIAISTIITLIILYAFICYQIYIHDKYQGDILRTIVRSRKGTCVETNNHTNMTEAGSFSEDEIQHIPLKTFDLNTQNEEQMENINLERELTPERNSNSSKSSNGTNQSSRTSYVDPMRSRSRSKSPLEGTPTMNRSSNMKVISLMRSIKSVKGLPEAAAASQKKQKTTRKITLMMFSITIMFIVSYIPYIAMSVADILVDDLWEGIGPTRLVIYDICLRSYVINNMVNPIIYGFWDDRFRLECIRLIKGVVFCHYEKGRRSTLTY</sequence>
<dbReference type="EMBL" id="JAEAOA010002072">
    <property type="protein sequence ID" value="KAK3578937.1"/>
    <property type="molecule type" value="Genomic_DNA"/>
</dbReference>
<keyword evidence="2 8" id="KW-0812">Transmembrane</keyword>
<keyword evidence="4 8" id="KW-0297">G-protein coupled receptor</keyword>
<dbReference type="Pfam" id="PF00001">
    <property type="entry name" value="7tm_1"/>
    <property type="match status" value="1"/>
</dbReference>
<dbReference type="Proteomes" id="UP001195483">
    <property type="component" value="Unassembled WGS sequence"/>
</dbReference>
<evidence type="ECO:0000256" key="1">
    <source>
        <dbReference type="ARBA" id="ARBA00004141"/>
    </source>
</evidence>
<feature type="transmembrane region" description="Helical" evidence="10">
    <location>
        <begin position="49"/>
        <end position="76"/>
    </location>
</feature>
<feature type="region of interest" description="Disordered" evidence="9">
    <location>
        <begin position="313"/>
        <end position="362"/>
    </location>
</feature>
<reference evidence="12" key="1">
    <citation type="journal article" date="2021" name="Genome Biol. Evol.">
        <title>A High-Quality Reference Genome for a Parasitic Bivalve with Doubly Uniparental Inheritance (Bivalvia: Unionida).</title>
        <authorList>
            <person name="Smith C.H."/>
        </authorList>
    </citation>
    <scope>NUCLEOTIDE SEQUENCE</scope>
    <source>
        <strain evidence="12">CHS0354</strain>
    </source>
</reference>
<keyword evidence="3 10" id="KW-1133">Transmembrane helix</keyword>
<evidence type="ECO:0000256" key="9">
    <source>
        <dbReference type="SAM" id="MobiDB-lite"/>
    </source>
</evidence>
<evidence type="ECO:0000313" key="13">
    <source>
        <dbReference type="Proteomes" id="UP001195483"/>
    </source>
</evidence>
<dbReference type="PANTHER" id="PTHR24243">
    <property type="entry name" value="G-PROTEIN COUPLED RECEPTOR"/>
    <property type="match status" value="1"/>
</dbReference>
<feature type="transmembrane region" description="Helical" evidence="10">
    <location>
        <begin position="219"/>
        <end position="243"/>
    </location>
</feature>
<keyword evidence="5 10" id="KW-0472">Membrane</keyword>
<dbReference type="GO" id="GO:0004930">
    <property type="term" value="F:G protein-coupled receptor activity"/>
    <property type="evidence" value="ECO:0007669"/>
    <property type="project" value="UniProtKB-KW"/>
</dbReference>
<evidence type="ECO:0000313" key="12">
    <source>
        <dbReference type="EMBL" id="KAK3578937.1"/>
    </source>
</evidence>
<feature type="transmembrane region" description="Helical" evidence="10">
    <location>
        <begin position="88"/>
        <end position="107"/>
    </location>
</feature>
<dbReference type="PANTHER" id="PTHR24243:SF208">
    <property type="entry name" value="PYROKININ-1 RECEPTOR"/>
    <property type="match status" value="1"/>
</dbReference>
<reference evidence="12" key="2">
    <citation type="journal article" date="2021" name="Genome Biol. Evol.">
        <title>Developing a high-quality reference genome for a parasitic bivalve with doubly uniparental inheritance (Bivalvia: Unionida).</title>
        <authorList>
            <person name="Smith C.H."/>
        </authorList>
    </citation>
    <scope>NUCLEOTIDE SEQUENCE</scope>
    <source>
        <strain evidence="12">CHS0354</strain>
        <tissue evidence="12">Mantle</tissue>
    </source>
</reference>
<keyword evidence="7 8" id="KW-0807">Transducer</keyword>
<dbReference type="GO" id="GO:0016020">
    <property type="term" value="C:membrane"/>
    <property type="evidence" value="ECO:0007669"/>
    <property type="project" value="UniProtKB-SubCell"/>
</dbReference>
<evidence type="ECO:0000256" key="3">
    <source>
        <dbReference type="ARBA" id="ARBA00022989"/>
    </source>
</evidence>
<dbReference type="AlphaFoldDB" id="A0AAE0RSR2"/>
<dbReference type="Gene3D" id="1.20.1070.10">
    <property type="entry name" value="Rhodopsin 7-helix transmembrane proteins"/>
    <property type="match status" value="1"/>
</dbReference>
<dbReference type="PRINTS" id="PR00237">
    <property type="entry name" value="GPCRRHODOPSN"/>
</dbReference>
<accession>A0AAE0RSR2</accession>
<evidence type="ECO:0000256" key="5">
    <source>
        <dbReference type="ARBA" id="ARBA00023136"/>
    </source>
</evidence>
<evidence type="ECO:0000256" key="7">
    <source>
        <dbReference type="ARBA" id="ARBA00023224"/>
    </source>
</evidence>
<protein>
    <recommendedName>
        <fullName evidence="11">G-protein coupled receptors family 1 profile domain-containing protein</fullName>
    </recommendedName>
</protein>
<keyword evidence="13" id="KW-1185">Reference proteome</keyword>
<evidence type="ECO:0000259" key="11">
    <source>
        <dbReference type="PROSITE" id="PS50262"/>
    </source>
</evidence>
<proteinExistence type="inferred from homology"/>
<comment type="subcellular location">
    <subcellularLocation>
        <location evidence="1">Membrane</location>
        <topology evidence="1">Multi-pass membrane protein</topology>
    </subcellularLocation>
</comment>
<feature type="transmembrane region" description="Helical" evidence="10">
    <location>
        <begin position="169"/>
        <end position="188"/>
    </location>
</feature>
<feature type="compositionally biased region" description="Low complexity" evidence="9">
    <location>
        <begin position="321"/>
        <end position="335"/>
    </location>
</feature>
<dbReference type="CDD" id="cd00637">
    <property type="entry name" value="7tm_classA_rhodopsin-like"/>
    <property type="match status" value="1"/>
</dbReference>
<evidence type="ECO:0000256" key="8">
    <source>
        <dbReference type="RuleBase" id="RU000688"/>
    </source>
</evidence>
<evidence type="ECO:0000256" key="2">
    <source>
        <dbReference type="ARBA" id="ARBA00022692"/>
    </source>
</evidence>
<dbReference type="SUPFAM" id="SSF81321">
    <property type="entry name" value="Family A G protein-coupled receptor-like"/>
    <property type="match status" value="1"/>
</dbReference>
<comment type="similarity">
    <text evidence="8">Belongs to the G-protein coupled receptor 1 family.</text>
</comment>
<reference evidence="12" key="3">
    <citation type="submission" date="2023-05" db="EMBL/GenBank/DDBJ databases">
        <authorList>
            <person name="Smith C.H."/>
        </authorList>
    </citation>
    <scope>NUCLEOTIDE SEQUENCE</scope>
    <source>
        <strain evidence="12">CHS0354</strain>
        <tissue evidence="12">Mantle</tissue>
    </source>
</reference>
<dbReference type="InterPro" id="IPR017452">
    <property type="entry name" value="GPCR_Rhodpsn_7TM"/>
</dbReference>